<evidence type="ECO:0000256" key="6">
    <source>
        <dbReference type="ARBA" id="ARBA00022692"/>
    </source>
</evidence>
<dbReference type="PANTHER" id="PTHR32552">
    <property type="entry name" value="FERRICHROME IRON RECEPTOR-RELATED"/>
    <property type="match status" value="1"/>
</dbReference>
<keyword evidence="7 16" id="KW-0732">Signal</keyword>
<evidence type="ECO:0000313" key="20">
    <source>
        <dbReference type="Proteomes" id="UP000184774"/>
    </source>
</evidence>
<dbReference type="GO" id="GO:0038023">
    <property type="term" value="F:signaling receptor activity"/>
    <property type="evidence" value="ECO:0007669"/>
    <property type="project" value="InterPro"/>
</dbReference>
<dbReference type="EMBL" id="FSSB01000022">
    <property type="protein sequence ID" value="SIO95977.1"/>
    <property type="molecule type" value="Genomic_DNA"/>
</dbReference>
<keyword evidence="6 14" id="KW-0812">Transmembrane</keyword>
<evidence type="ECO:0000313" key="19">
    <source>
        <dbReference type="EMBL" id="SIO95977.1"/>
    </source>
</evidence>
<dbReference type="Gene3D" id="2.170.130.10">
    <property type="entry name" value="TonB-dependent receptor, plug domain"/>
    <property type="match status" value="1"/>
</dbReference>
<keyword evidence="10 15" id="KW-0798">TonB box</keyword>
<keyword evidence="8" id="KW-0408">Iron</keyword>
<dbReference type="RefSeq" id="WP_074374452.1">
    <property type="nucleotide sequence ID" value="NZ_AP024908.1"/>
</dbReference>
<keyword evidence="13 14" id="KW-0998">Cell outer membrane</keyword>
<accession>A0A1N6M9D2</accession>
<dbReference type="InterPro" id="IPR036942">
    <property type="entry name" value="Beta-barrel_TonB_sf"/>
</dbReference>
<evidence type="ECO:0000256" key="8">
    <source>
        <dbReference type="ARBA" id="ARBA00023004"/>
    </source>
</evidence>
<dbReference type="InterPro" id="IPR012910">
    <property type="entry name" value="Plug_dom"/>
</dbReference>
<dbReference type="Pfam" id="PF07715">
    <property type="entry name" value="Plug"/>
    <property type="match status" value="1"/>
</dbReference>
<evidence type="ECO:0000256" key="14">
    <source>
        <dbReference type="PROSITE-ProRule" id="PRU01360"/>
    </source>
</evidence>
<evidence type="ECO:0000256" key="9">
    <source>
        <dbReference type="ARBA" id="ARBA00023065"/>
    </source>
</evidence>
<evidence type="ECO:0000256" key="7">
    <source>
        <dbReference type="ARBA" id="ARBA00022729"/>
    </source>
</evidence>
<evidence type="ECO:0000256" key="16">
    <source>
        <dbReference type="SAM" id="SignalP"/>
    </source>
</evidence>
<dbReference type="GO" id="GO:0015891">
    <property type="term" value="P:siderophore transport"/>
    <property type="evidence" value="ECO:0007669"/>
    <property type="project" value="InterPro"/>
</dbReference>
<dbReference type="InterPro" id="IPR039426">
    <property type="entry name" value="TonB-dep_rcpt-like"/>
</dbReference>
<dbReference type="PANTHER" id="PTHR32552:SF68">
    <property type="entry name" value="FERRICHROME OUTER MEMBRANE TRANSPORTER_PHAGE RECEPTOR"/>
    <property type="match status" value="1"/>
</dbReference>
<reference evidence="19 20" key="1">
    <citation type="submission" date="2016-12" db="EMBL/GenBank/DDBJ databases">
        <authorList>
            <person name="Song W.-J."/>
            <person name="Kurnit D.M."/>
        </authorList>
    </citation>
    <scope>NUCLEOTIDE SEQUENCE [LARGE SCALE GENOMIC DNA]</scope>
    <source>
        <strain evidence="19 20">CECT 9026</strain>
    </source>
</reference>
<keyword evidence="5" id="KW-0410">Iron transport</keyword>
<evidence type="ECO:0000256" key="3">
    <source>
        <dbReference type="ARBA" id="ARBA00022448"/>
    </source>
</evidence>
<keyword evidence="11 14" id="KW-0472">Membrane</keyword>
<evidence type="ECO:0000256" key="11">
    <source>
        <dbReference type="ARBA" id="ARBA00023136"/>
    </source>
</evidence>
<dbReference type="InterPro" id="IPR037066">
    <property type="entry name" value="Plug_dom_sf"/>
</dbReference>
<dbReference type="SUPFAM" id="SSF56935">
    <property type="entry name" value="Porins"/>
    <property type="match status" value="1"/>
</dbReference>
<dbReference type="OrthoDB" id="127311at2"/>
<gene>
    <name evidence="19" type="primary">fhuA_2</name>
    <name evidence="19" type="ORF">VSP9026_03730</name>
</gene>
<feature type="signal peptide" evidence="16">
    <location>
        <begin position="1"/>
        <end position="36"/>
    </location>
</feature>
<keyword evidence="3 14" id="KW-0813">Transport</keyword>
<dbReference type="CDD" id="cd01347">
    <property type="entry name" value="ligand_gated_channel"/>
    <property type="match status" value="1"/>
</dbReference>
<evidence type="ECO:0000256" key="10">
    <source>
        <dbReference type="ARBA" id="ARBA00023077"/>
    </source>
</evidence>
<evidence type="ECO:0000256" key="12">
    <source>
        <dbReference type="ARBA" id="ARBA00023170"/>
    </source>
</evidence>
<comment type="similarity">
    <text evidence="2 14 15">Belongs to the TonB-dependent receptor family.</text>
</comment>
<proteinExistence type="inferred from homology"/>
<name>A0A1N6M9D2_9VIBR</name>
<dbReference type="Proteomes" id="UP000184774">
    <property type="component" value="Unassembled WGS sequence"/>
</dbReference>
<evidence type="ECO:0000259" key="17">
    <source>
        <dbReference type="Pfam" id="PF00593"/>
    </source>
</evidence>
<feature type="domain" description="TonB-dependent receptor plug" evidence="18">
    <location>
        <begin position="80"/>
        <end position="173"/>
    </location>
</feature>
<evidence type="ECO:0000256" key="5">
    <source>
        <dbReference type="ARBA" id="ARBA00022496"/>
    </source>
</evidence>
<dbReference type="NCBIfam" id="TIGR01783">
    <property type="entry name" value="TonB-siderophor"/>
    <property type="match status" value="1"/>
</dbReference>
<dbReference type="Gene3D" id="2.40.170.20">
    <property type="entry name" value="TonB-dependent receptor, beta-barrel domain"/>
    <property type="match status" value="1"/>
</dbReference>
<feature type="domain" description="TonB-dependent receptor-like beta-barrel" evidence="17">
    <location>
        <begin position="274"/>
        <end position="686"/>
    </location>
</feature>
<evidence type="ECO:0000256" key="1">
    <source>
        <dbReference type="ARBA" id="ARBA00004571"/>
    </source>
</evidence>
<dbReference type="InterPro" id="IPR010105">
    <property type="entry name" value="TonB_sidphr_rcpt"/>
</dbReference>
<dbReference type="Pfam" id="PF00593">
    <property type="entry name" value="TonB_dep_Rec_b-barrel"/>
    <property type="match status" value="1"/>
</dbReference>
<dbReference type="GO" id="GO:0009279">
    <property type="term" value="C:cell outer membrane"/>
    <property type="evidence" value="ECO:0007669"/>
    <property type="project" value="UniProtKB-SubCell"/>
</dbReference>
<keyword evidence="12 19" id="KW-0675">Receptor</keyword>
<evidence type="ECO:0000259" key="18">
    <source>
        <dbReference type="Pfam" id="PF07715"/>
    </source>
</evidence>
<comment type="subcellular location">
    <subcellularLocation>
        <location evidence="1 14">Cell outer membrane</location>
        <topology evidence="1 14">Multi-pass membrane protein</topology>
    </subcellularLocation>
</comment>
<dbReference type="PROSITE" id="PS52016">
    <property type="entry name" value="TONB_DEPENDENT_REC_3"/>
    <property type="match status" value="1"/>
</dbReference>
<dbReference type="GO" id="GO:0015344">
    <property type="term" value="F:siderophore uptake transmembrane transporter activity"/>
    <property type="evidence" value="ECO:0007669"/>
    <property type="project" value="TreeGrafter"/>
</dbReference>
<sequence>MIHAKHNNQTPTSSPLGKKTPLALMIALSFSAAAVASDDTKTTSADATSADATMTVHGRALSLYRAEETSLATKTPTAIDDTPQSIQVLPRQLIEDQAARQITDLYRSMSGVSQYNYSYVTFRGFRQDHVLYDGVRGDPFEGLSIPQLFNIERVEVLKGPAAAVMGSGEPGGTINYTTKKPTYATKRHVAVTDGNQDFTSAQVELSGSANADQSQRYRLGIYQDHENPYRKNTDTRNRIIDLGYEWDAGADTTIGLQYINVTQHIGGGRIRGIPTDDDGNFLADASWNANDASDYHDLEAQVYQVRVNHNINDWLSGDVTLRYFENEDTQKYHESRSLKDTNGDGINDTVTREYRDQLRTNKAGSVTANLVAQLEQHTLLFGADYYRLDNEFNYHRAKRKNGVSDRSLTHPDYTPDDVSSYNLSLAKHTDSREERYGAYLQDQWQITDAWNVLSGIRLDGYRDKVVDLKKETQEQYTGTGFSYRVGSTYKINAQFHPYAVIATGFVPQSAASQASDNGGPFDPEESLMYETGVRTYLFDNRVNMNVALYHITKENVLQTDPNDSDKQVAYGKVRSQGIEVDILADLTENWVANLSYAYNDTLVKQGYGKFSNRTAGNRFANAPHNQLGLWTRYHFPAIDSSIGFGADYVSEQLTQAAQKVKPFTVYDMSWQTLWHDWKFQLNVKNLFDKSYAVSGFTEATGSFVGERRRVYLQADYSF</sequence>
<organism evidence="19 20">
    <name type="scientific">Vibrio spartinae</name>
    <dbReference type="NCBI Taxonomy" id="1918945"/>
    <lineage>
        <taxon>Bacteria</taxon>
        <taxon>Pseudomonadati</taxon>
        <taxon>Pseudomonadota</taxon>
        <taxon>Gammaproteobacteria</taxon>
        <taxon>Vibrionales</taxon>
        <taxon>Vibrionaceae</taxon>
        <taxon>Vibrio</taxon>
    </lineage>
</organism>
<evidence type="ECO:0000256" key="15">
    <source>
        <dbReference type="RuleBase" id="RU003357"/>
    </source>
</evidence>
<keyword evidence="4 14" id="KW-1134">Transmembrane beta strand</keyword>
<protein>
    <submittedName>
        <fullName evidence="19">Ferrichrome-iron receptor</fullName>
    </submittedName>
</protein>
<evidence type="ECO:0000256" key="13">
    <source>
        <dbReference type="ARBA" id="ARBA00023237"/>
    </source>
</evidence>
<dbReference type="InterPro" id="IPR000531">
    <property type="entry name" value="Beta-barrel_TonB"/>
</dbReference>
<dbReference type="AlphaFoldDB" id="A0A1N6M9D2"/>
<feature type="chain" id="PRO_5011980616" evidence="16">
    <location>
        <begin position="37"/>
        <end position="718"/>
    </location>
</feature>
<keyword evidence="9" id="KW-0406">Ion transport</keyword>
<evidence type="ECO:0000256" key="4">
    <source>
        <dbReference type="ARBA" id="ARBA00022452"/>
    </source>
</evidence>
<evidence type="ECO:0000256" key="2">
    <source>
        <dbReference type="ARBA" id="ARBA00009810"/>
    </source>
</evidence>